<proteinExistence type="predicted"/>
<organism evidence="1">
    <name type="scientific">Salmonella enterica</name>
    <name type="common">Salmonella choleraesuis</name>
    <dbReference type="NCBI Taxonomy" id="28901"/>
    <lineage>
        <taxon>Bacteria</taxon>
        <taxon>Pseudomonadati</taxon>
        <taxon>Pseudomonadota</taxon>
        <taxon>Gammaproteobacteria</taxon>
        <taxon>Enterobacterales</taxon>
        <taxon>Enterobacteriaceae</taxon>
        <taxon>Salmonella</taxon>
    </lineage>
</organism>
<comment type="caution">
    <text evidence="1">The sequence shown here is derived from an EMBL/GenBank/DDBJ whole genome shotgun (WGS) entry which is preliminary data.</text>
</comment>
<accession>A0A740WGX3</accession>
<evidence type="ECO:0000313" key="1">
    <source>
        <dbReference type="EMBL" id="HAF0445322.1"/>
    </source>
</evidence>
<dbReference type="InterPro" id="IPR009797">
    <property type="entry name" value="DUF1367"/>
</dbReference>
<reference evidence="1" key="2">
    <citation type="submission" date="2018-07" db="EMBL/GenBank/DDBJ databases">
        <authorList>
            <consortium name="NCBI Pathogen Detection Project"/>
        </authorList>
    </citation>
    <scope>NUCLEOTIDE SEQUENCE</scope>
    <source>
        <strain evidence="1">N30639</strain>
    </source>
</reference>
<name>A0A740WGX3_SALER</name>
<dbReference type="EMBL" id="DAATWV010000037">
    <property type="protein sequence ID" value="HAF0445322.1"/>
    <property type="molecule type" value="Genomic_DNA"/>
</dbReference>
<protein>
    <submittedName>
        <fullName evidence="1">DUF1367 family protein</fullName>
    </submittedName>
</protein>
<dbReference type="Pfam" id="PF07105">
    <property type="entry name" value="DUF1367"/>
    <property type="match status" value="1"/>
</dbReference>
<sequence>SFDAFREWVTVQAGFYTEHFYPDGSRGRRAKSIAFASMDETEFQQVYKAVLNVLWNWILFRKFSSLEEVENVAAHLLEFA</sequence>
<dbReference type="AlphaFoldDB" id="A0A740WGX3"/>
<gene>
    <name evidence="1" type="ORF">GNC15_004494</name>
</gene>
<reference evidence="1" key="1">
    <citation type="journal article" date="2018" name="Genome Biol.">
        <title>SKESA: strategic k-mer extension for scrupulous assemblies.</title>
        <authorList>
            <person name="Souvorov A."/>
            <person name="Agarwala R."/>
            <person name="Lipman D.J."/>
        </authorList>
    </citation>
    <scope>NUCLEOTIDE SEQUENCE</scope>
    <source>
        <strain evidence="1">N30639</strain>
    </source>
</reference>
<feature type="non-terminal residue" evidence="1">
    <location>
        <position position="1"/>
    </location>
</feature>